<evidence type="ECO:0000313" key="5">
    <source>
        <dbReference type="EMBL" id="AKJ65448.1"/>
    </source>
</evidence>
<dbReference type="Gene3D" id="3.30.428.10">
    <property type="entry name" value="HIT-like"/>
    <property type="match status" value="1"/>
</dbReference>
<dbReference type="RefSeq" id="WP_052882673.1">
    <property type="nucleotide sequence ID" value="NZ_CP010904.1"/>
</dbReference>
<reference evidence="6" key="1">
    <citation type="submission" date="2015-02" db="EMBL/GenBank/DDBJ databases">
        <title>Description and complete genome sequence of the first cultured representative of the subdivision 5 of the Verrucomicrobia phylum.</title>
        <authorList>
            <person name="Spring S."/>
            <person name="Bunk B."/>
            <person name="Sproer C."/>
            <person name="Klenk H.-P."/>
        </authorList>
    </citation>
    <scope>NUCLEOTIDE SEQUENCE [LARGE SCALE GENOMIC DNA]</scope>
    <source>
        <strain evidence="6">L21-Fru-AB</strain>
    </source>
</reference>
<accession>A0A0G3EGI1</accession>
<feature type="active site" description="Tele-AMP-histidine intermediate" evidence="1">
    <location>
        <position position="99"/>
    </location>
</feature>
<dbReference type="Pfam" id="PF01230">
    <property type="entry name" value="HIT"/>
    <property type="match status" value="1"/>
</dbReference>
<dbReference type="InterPro" id="IPR019808">
    <property type="entry name" value="Histidine_triad_CS"/>
</dbReference>
<dbReference type="EC" id="3.-.-.-" evidence="5"/>
<organism evidence="5 6">
    <name type="scientific">Kiritimatiella glycovorans</name>
    <dbReference type="NCBI Taxonomy" id="1307763"/>
    <lineage>
        <taxon>Bacteria</taxon>
        <taxon>Pseudomonadati</taxon>
        <taxon>Kiritimatiellota</taxon>
        <taxon>Kiritimatiellia</taxon>
        <taxon>Kiritimatiellales</taxon>
        <taxon>Kiritimatiellaceae</taxon>
        <taxon>Kiritimatiella</taxon>
    </lineage>
</organism>
<dbReference type="EMBL" id="CP010904">
    <property type="protein sequence ID" value="AKJ65448.1"/>
    <property type="molecule type" value="Genomic_DNA"/>
</dbReference>
<protein>
    <submittedName>
        <fullName evidence="5">HIT-like protein</fullName>
        <ecNumber evidence="5">3.-.-.-</ecNumber>
    </submittedName>
</protein>
<dbReference type="GO" id="GO:0009117">
    <property type="term" value="P:nucleotide metabolic process"/>
    <property type="evidence" value="ECO:0007669"/>
    <property type="project" value="TreeGrafter"/>
</dbReference>
<dbReference type="PRINTS" id="PR00332">
    <property type="entry name" value="HISTRIAD"/>
</dbReference>
<dbReference type="PANTHER" id="PTHR46648">
    <property type="entry name" value="HIT FAMILY PROTEIN 1"/>
    <property type="match status" value="1"/>
</dbReference>
<proteinExistence type="predicted"/>
<dbReference type="InterPro" id="IPR001310">
    <property type="entry name" value="Histidine_triad_HIT"/>
</dbReference>
<keyword evidence="5" id="KW-0378">Hydrolase</keyword>
<dbReference type="SUPFAM" id="SSF54197">
    <property type="entry name" value="HIT-like"/>
    <property type="match status" value="1"/>
</dbReference>
<dbReference type="InterPro" id="IPR011146">
    <property type="entry name" value="HIT-like"/>
</dbReference>
<dbReference type="GO" id="GO:0016787">
    <property type="term" value="F:hydrolase activity"/>
    <property type="evidence" value="ECO:0007669"/>
    <property type="project" value="UniProtKB-KW"/>
</dbReference>
<feature type="short sequence motif" description="Histidine triad motif" evidence="2 3">
    <location>
        <begin position="97"/>
        <end position="101"/>
    </location>
</feature>
<dbReference type="OrthoDB" id="9784774at2"/>
<dbReference type="CDD" id="cd01277">
    <property type="entry name" value="HINT_subgroup"/>
    <property type="match status" value="1"/>
</dbReference>
<gene>
    <name evidence="5" type="ORF">L21SP4_02221</name>
</gene>
<keyword evidence="6" id="KW-1185">Reference proteome</keyword>
<dbReference type="Proteomes" id="UP000035268">
    <property type="component" value="Chromosome"/>
</dbReference>
<evidence type="ECO:0000259" key="4">
    <source>
        <dbReference type="PROSITE" id="PS51084"/>
    </source>
</evidence>
<feature type="domain" description="HIT" evidence="4">
    <location>
        <begin position="5"/>
        <end position="112"/>
    </location>
</feature>
<evidence type="ECO:0000313" key="6">
    <source>
        <dbReference type="Proteomes" id="UP000035268"/>
    </source>
</evidence>
<dbReference type="InterPro" id="IPR036265">
    <property type="entry name" value="HIT-like_sf"/>
</dbReference>
<evidence type="ECO:0000256" key="3">
    <source>
        <dbReference type="PROSITE-ProRule" id="PRU00464"/>
    </source>
</evidence>
<sequence>MEDCIFCRIVRREIPAEIVWEDEALLAFMDIGPIIRGHTLVIPKVHHDPIEDTPDEIVAALFRSAKRIAAAQRESLGAEGINIIQNNGRCSGQAVFHIHVHVIPRYSDDGHHWNWDAKSYGDPSEMADLADKIRGALA</sequence>
<dbReference type="KEGG" id="vbl:L21SP4_02221"/>
<evidence type="ECO:0000256" key="1">
    <source>
        <dbReference type="PIRSR" id="PIRSR601310-1"/>
    </source>
</evidence>
<dbReference type="PROSITE" id="PS51084">
    <property type="entry name" value="HIT_2"/>
    <property type="match status" value="1"/>
</dbReference>
<dbReference type="PANTHER" id="PTHR46648:SF1">
    <property type="entry name" value="ADENOSINE 5'-MONOPHOSPHORAMIDASE HNT1"/>
    <property type="match status" value="1"/>
</dbReference>
<dbReference type="AlphaFoldDB" id="A0A0G3EGI1"/>
<reference evidence="5 6" key="2">
    <citation type="journal article" date="2016" name="ISME J.">
        <title>Characterization of the first cultured representative of Verrucomicrobia subdivision 5 indicates the proposal of a novel phylum.</title>
        <authorList>
            <person name="Spring S."/>
            <person name="Bunk B."/>
            <person name="Sproer C."/>
            <person name="Schumann P."/>
            <person name="Rohde M."/>
            <person name="Tindall B.J."/>
            <person name="Klenk H.P."/>
        </authorList>
    </citation>
    <scope>NUCLEOTIDE SEQUENCE [LARGE SCALE GENOMIC DNA]</scope>
    <source>
        <strain evidence="5 6">L21-Fru-AB</strain>
    </source>
</reference>
<dbReference type="STRING" id="1307763.L21SP4_02221"/>
<name>A0A0G3EGI1_9BACT</name>
<dbReference type="InterPro" id="IPR039384">
    <property type="entry name" value="HINT"/>
</dbReference>
<evidence type="ECO:0000256" key="2">
    <source>
        <dbReference type="PIRSR" id="PIRSR601310-3"/>
    </source>
</evidence>
<dbReference type="PROSITE" id="PS00892">
    <property type="entry name" value="HIT_1"/>
    <property type="match status" value="1"/>
</dbReference>